<comment type="caution">
    <text evidence="1">The sequence shown here is derived from an EMBL/GenBank/DDBJ whole genome shotgun (WGS) entry which is preliminary data.</text>
</comment>
<evidence type="ECO:0000313" key="2">
    <source>
        <dbReference type="Proteomes" id="UP001055072"/>
    </source>
</evidence>
<organism evidence="1 2">
    <name type="scientific">Irpex rosettiformis</name>
    <dbReference type="NCBI Taxonomy" id="378272"/>
    <lineage>
        <taxon>Eukaryota</taxon>
        <taxon>Fungi</taxon>
        <taxon>Dikarya</taxon>
        <taxon>Basidiomycota</taxon>
        <taxon>Agaricomycotina</taxon>
        <taxon>Agaricomycetes</taxon>
        <taxon>Polyporales</taxon>
        <taxon>Irpicaceae</taxon>
        <taxon>Irpex</taxon>
    </lineage>
</organism>
<sequence length="484" mass="54524">MEHTDSEDAFLDRLHNFLYQSEVERFFAQHPNGLTSRDYVPPASWGTWWNWNPTDHGSSNPSRWELLWQYYSEPQKVDSDQRSLIPGELRSFIDSIRDLQLVRTCDFETRPPSTISVCPASADVRVEEAIHGMSPKKAHEVTRTVEYLKEVLGRLSASGLHVQHIVDVGAGQAYLSRALRDSLGLHVLALDWSDIQSDGAKRREKSKKKVSKGQGSKEPPQTGSLSYETLPINPRSLQEVVQNWVTTFKTSFQEVEKVPVLFVALHACGSLTLDILRTFLFALKDSSGRRGWRPAGALVVGCCYNLLDSEDQRSLTGRDIKFLENHLQMAAQAPLQWNRSSDVAKRIKLSFRKTAWRALLTGIIQERGATQDCEVVGKRLGRVNDAVYDSWPSFLHVASEKFGLDLARAERDQEAEGRIEIFQFFRCVLGPVVESFILLDRKLWLRNELVSTGQGVRLVNLFDQATGSARNVAIVVAPSSVTLC</sequence>
<keyword evidence="1" id="KW-0808">Transferase</keyword>
<protein>
    <submittedName>
        <fullName evidence="1">Methyltransferase domain-containing protein</fullName>
    </submittedName>
</protein>
<keyword evidence="1" id="KW-0489">Methyltransferase</keyword>
<dbReference type="Proteomes" id="UP001055072">
    <property type="component" value="Unassembled WGS sequence"/>
</dbReference>
<proteinExistence type="predicted"/>
<keyword evidence="2" id="KW-1185">Reference proteome</keyword>
<gene>
    <name evidence="1" type="ORF">BDY19DRAFT_948306</name>
</gene>
<dbReference type="EMBL" id="MU274913">
    <property type="protein sequence ID" value="KAI0088562.1"/>
    <property type="molecule type" value="Genomic_DNA"/>
</dbReference>
<name>A0ACB8U2F5_9APHY</name>
<accession>A0ACB8U2F5</accession>
<reference evidence="1" key="1">
    <citation type="journal article" date="2021" name="Environ. Microbiol.">
        <title>Gene family expansions and transcriptome signatures uncover fungal adaptations to wood decay.</title>
        <authorList>
            <person name="Hage H."/>
            <person name="Miyauchi S."/>
            <person name="Viragh M."/>
            <person name="Drula E."/>
            <person name="Min B."/>
            <person name="Chaduli D."/>
            <person name="Navarro D."/>
            <person name="Favel A."/>
            <person name="Norest M."/>
            <person name="Lesage-Meessen L."/>
            <person name="Balint B."/>
            <person name="Merenyi Z."/>
            <person name="de Eugenio L."/>
            <person name="Morin E."/>
            <person name="Martinez A.T."/>
            <person name="Baldrian P."/>
            <person name="Stursova M."/>
            <person name="Martinez M.J."/>
            <person name="Novotny C."/>
            <person name="Magnuson J.K."/>
            <person name="Spatafora J.W."/>
            <person name="Maurice S."/>
            <person name="Pangilinan J."/>
            <person name="Andreopoulos W."/>
            <person name="LaButti K."/>
            <person name="Hundley H."/>
            <person name="Na H."/>
            <person name="Kuo A."/>
            <person name="Barry K."/>
            <person name="Lipzen A."/>
            <person name="Henrissat B."/>
            <person name="Riley R."/>
            <person name="Ahrendt S."/>
            <person name="Nagy L.G."/>
            <person name="Grigoriev I.V."/>
            <person name="Martin F."/>
            <person name="Rosso M.N."/>
        </authorList>
    </citation>
    <scope>NUCLEOTIDE SEQUENCE</scope>
    <source>
        <strain evidence="1">CBS 384.51</strain>
    </source>
</reference>
<evidence type="ECO:0000313" key="1">
    <source>
        <dbReference type="EMBL" id="KAI0088562.1"/>
    </source>
</evidence>